<dbReference type="EMBL" id="RBZU01000006">
    <property type="protein sequence ID" value="RKP53598.1"/>
    <property type="molecule type" value="Genomic_DNA"/>
</dbReference>
<evidence type="ECO:0000256" key="6">
    <source>
        <dbReference type="SAM" id="Phobius"/>
    </source>
</evidence>
<protein>
    <submittedName>
        <fullName evidence="8">O-antigen ligase family protein</fullName>
    </submittedName>
</protein>
<evidence type="ECO:0000256" key="1">
    <source>
        <dbReference type="ARBA" id="ARBA00004141"/>
    </source>
</evidence>
<feature type="transmembrane region" description="Helical" evidence="6">
    <location>
        <begin position="170"/>
        <end position="191"/>
    </location>
</feature>
<feature type="transmembrane region" description="Helical" evidence="6">
    <location>
        <begin position="390"/>
        <end position="410"/>
    </location>
</feature>
<organism evidence="8 9">
    <name type="scientific">Pararobbsia silviterrae</name>
    <dbReference type="NCBI Taxonomy" id="1792498"/>
    <lineage>
        <taxon>Bacteria</taxon>
        <taxon>Pseudomonadati</taxon>
        <taxon>Pseudomonadota</taxon>
        <taxon>Betaproteobacteria</taxon>
        <taxon>Burkholderiales</taxon>
        <taxon>Burkholderiaceae</taxon>
        <taxon>Pararobbsia</taxon>
    </lineage>
</organism>
<evidence type="ECO:0000256" key="4">
    <source>
        <dbReference type="ARBA" id="ARBA00023136"/>
    </source>
</evidence>
<comment type="subcellular location">
    <subcellularLocation>
        <location evidence="1">Membrane</location>
        <topology evidence="1">Multi-pass membrane protein</topology>
    </subcellularLocation>
</comment>
<feature type="transmembrane region" description="Helical" evidence="6">
    <location>
        <begin position="139"/>
        <end position="158"/>
    </location>
</feature>
<dbReference type="InterPro" id="IPR051533">
    <property type="entry name" value="WaaL-like"/>
</dbReference>
<evidence type="ECO:0000259" key="7">
    <source>
        <dbReference type="Pfam" id="PF04932"/>
    </source>
</evidence>
<gene>
    <name evidence="8" type="ORF">D7S86_15085</name>
</gene>
<feature type="transmembrane region" description="Helical" evidence="6">
    <location>
        <begin position="114"/>
        <end position="133"/>
    </location>
</feature>
<proteinExistence type="predicted"/>
<keyword evidence="8" id="KW-0436">Ligase</keyword>
<keyword evidence="3 6" id="KW-1133">Transmembrane helix</keyword>
<keyword evidence="9" id="KW-1185">Reference proteome</keyword>
<dbReference type="OrthoDB" id="115889at2"/>
<name>A0A494XX62_9BURK</name>
<evidence type="ECO:0000313" key="9">
    <source>
        <dbReference type="Proteomes" id="UP000270342"/>
    </source>
</evidence>
<keyword evidence="2 6" id="KW-0812">Transmembrane</keyword>
<evidence type="ECO:0000313" key="8">
    <source>
        <dbReference type="EMBL" id="RKP53598.1"/>
    </source>
</evidence>
<dbReference type="InterPro" id="IPR007016">
    <property type="entry name" value="O-antigen_ligase-rel_domated"/>
</dbReference>
<dbReference type="PANTHER" id="PTHR37422">
    <property type="entry name" value="TEICHURONIC ACID BIOSYNTHESIS PROTEIN TUAE"/>
    <property type="match status" value="1"/>
</dbReference>
<dbReference type="RefSeq" id="WP_121087673.1">
    <property type="nucleotide sequence ID" value="NZ_RBZU01000006.1"/>
</dbReference>
<dbReference type="GO" id="GO:0016020">
    <property type="term" value="C:membrane"/>
    <property type="evidence" value="ECO:0007669"/>
    <property type="project" value="UniProtKB-SubCell"/>
</dbReference>
<dbReference type="AlphaFoldDB" id="A0A494XX62"/>
<feature type="domain" description="O-antigen ligase-related" evidence="7">
    <location>
        <begin position="241"/>
        <end position="396"/>
    </location>
</feature>
<comment type="caution">
    <text evidence="8">The sequence shown here is derived from an EMBL/GenBank/DDBJ whole genome shotgun (WGS) entry which is preliminary data.</text>
</comment>
<feature type="transmembrane region" description="Helical" evidence="6">
    <location>
        <begin position="83"/>
        <end position="102"/>
    </location>
</feature>
<accession>A0A494XX62</accession>
<feature type="region of interest" description="Disordered" evidence="5">
    <location>
        <begin position="483"/>
        <end position="512"/>
    </location>
</feature>
<evidence type="ECO:0000256" key="2">
    <source>
        <dbReference type="ARBA" id="ARBA00022692"/>
    </source>
</evidence>
<keyword evidence="4 6" id="KW-0472">Membrane</keyword>
<feature type="transmembrane region" description="Helical" evidence="6">
    <location>
        <begin position="47"/>
        <end position="63"/>
    </location>
</feature>
<sequence length="512" mass="55006">MVARLVADAAAQALTVMAVWSTPRSGPPDAAELQLAREALQARRRRWLMNGVIGLCFVGALVPDTLSMSDIGPAASHTITGGSTVRQLEFGPIFAICAWLIWRHPRDSIQRLRGINLGLVALMIYCLVTALWSPYPVLTVKRAAMFAGIMLTGFALAAPSGSPRQIWRATTGVLTVLLGISCLVAVFWPQVGVDYLLGGAWRGIMWQKNVLGSVAAVASLLWLRECLMPCDSRSVARARAAALLFSLFMLVMADSATSKLVTGISFAIYLATRRKLTDDRTGSILLLVGALLGMYVLLAFYLVAGRLPDIEDVRGFVTGLFNKSSDLTGRDQIWEMVWLSIRQHPIWGGGYGAFWVGDDGPAAYVKQALGWMPPHAHNGYLDILNELGEVGLGLFFVALLWHTVSLIWLYFRDRDEAAFHMALFVSIVISNYSETQLLADTALQNLLFLFSAMSVGTTVALTRQARREASRAAAVAARADSANVGAGASGGAGAGAAVRDSASPASAGSFKV</sequence>
<dbReference type="Proteomes" id="UP000270342">
    <property type="component" value="Unassembled WGS sequence"/>
</dbReference>
<evidence type="ECO:0000256" key="5">
    <source>
        <dbReference type="SAM" id="MobiDB-lite"/>
    </source>
</evidence>
<dbReference type="PANTHER" id="PTHR37422:SF17">
    <property type="entry name" value="O-ANTIGEN LIGASE"/>
    <property type="match status" value="1"/>
</dbReference>
<evidence type="ECO:0000256" key="3">
    <source>
        <dbReference type="ARBA" id="ARBA00022989"/>
    </source>
</evidence>
<feature type="transmembrane region" description="Helical" evidence="6">
    <location>
        <begin position="284"/>
        <end position="304"/>
    </location>
</feature>
<dbReference type="GO" id="GO:0016874">
    <property type="term" value="F:ligase activity"/>
    <property type="evidence" value="ECO:0007669"/>
    <property type="project" value="UniProtKB-KW"/>
</dbReference>
<reference evidence="8 9" key="1">
    <citation type="submission" date="2018-10" db="EMBL/GenBank/DDBJ databases">
        <title>Robbsia sp. DHC34, isolated from soil.</title>
        <authorList>
            <person name="Gao Z.-H."/>
            <person name="Qiu L.-H."/>
        </authorList>
    </citation>
    <scope>NUCLEOTIDE SEQUENCE [LARGE SCALE GENOMIC DNA]</scope>
    <source>
        <strain evidence="8 9">DHC34</strain>
    </source>
</reference>
<feature type="transmembrane region" description="Helical" evidence="6">
    <location>
        <begin position="257"/>
        <end position="272"/>
    </location>
</feature>
<dbReference type="Pfam" id="PF04932">
    <property type="entry name" value="Wzy_C"/>
    <property type="match status" value="1"/>
</dbReference>